<dbReference type="InterPro" id="IPR001708">
    <property type="entry name" value="YidC/ALB3/OXA1/COX18"/>
</dbReference>
<sequence>MASRRALSLRSLLSARRYQPSYYSSITRQENDHREEKPTSLGQRSFSSSILSTHPRRSSHFSRCSTPFGFSIYHRSMSTSSGSDEISGNLNDVVAATPIDSVFENVVCHDPSEWSFHSDVVQRFIETVHSSTGSGWCASIVLATLLIRGVTIPLMIYHEREWSRTMMLLIHVKPCKEIRDPDACATRRREIEKMVKENFGVFSVSVLLPCLHFPALICMGTTIHNMAGGWHWSIGLSTIMISLVTGFTFWITVEYDAVIGLEGVRIAHRDLFLRMVIPVVFAGLFFSKEVHCYLMTCMLFSIKFMHEIGRPGVKTLLGIPEDPKKYTLSFSLFLTLYGNITMTHMRNLMKIFKQ</sequence>
<feature type="region of interest" description="Disordered" evidence="6">
    <location>
        <begin position="24"/>
        <end position="62"/>
    </location>
</feature>
<reference evidence="8" key="1">
    <citation type="submission" date="2020-01" db="EMBL/GenBank/DDBJ databases">
        <authorList>
            <person name="Mishra B."/>
        </authorList>
    </citation>
    <scope>NUCLEOTIDE SEQUENCE [LARGE SCALE GENOMIC DNA]</scope>
</reference>
<feature type="transmembrane region" description="Helical" evidence="7">
    <location>
        <begin position="326"/>
        <end position="345"/>
    </location>
</feature>
<feature type="compositionally biased region" description="Basic and acidic residues" evidence="6">
    <location>
        <begin position="29"/>
        <end position="38"/>
    </location>
</feature>
<comment type="caution">
    <text evidence="8">The sequence shown here is derived from an EMBL/GenBank/DDBJ whole genome shotgun (WGS) entry which is preliminary data.</text>
</comment>
<keyword evidence="5 7" id="KW-0472">Membrane</keyword>
<comment type="similarity">
    <text evidence="2">Belongs to the OXA1/ALB3/YidC (TC 2.A.9.2) family.</text>
</comment>
<proteinExistence type="inferred from homology"/>
<evidence type="ECO:0000256" key="4">
    <source>
        <dbReference type="ARBA" id="ARBA00022989"/>
    </source>
</evidence>
<evidence type="ECO:0000256" key="2">
    <source>
        <dbReference type="ARBA" id="ARBA00010583"/>
    </source>
</evidence>
<name>A0A6D2L3W9_9BRAS</name>
<evidence type="ECO:0000256" key="1">
    <source>
        <dbReference type="ARBA" id="ARBA00004141"/>
    </source>
</evidence>
<dbReference type="Proteomes" id="UP000467841">
    <property type="component" value="Unassembled WGS sequence"/>
</dbReference>
<evidence type="ECO:0000313" key="9">
    <source>
        <dbReference type="Proteomes" id="UP000467841"/>
    </source>
</evidence>
<dbReference type="OrthoDB" id="1104631at2759"/>
<evidence type="ECO:0000256" key="3">
    <source>
        <dbReference type="ARBA" id="ARBA00022692"/>
    </source>
</evidence>
<feature type="compositionally biased region" description="Polar residues" evidence="6">
    <location>
        <begin position="40"/>
        <end position="52"/>
    </location>
</feature>
<evidence type="ECO:0000313" key="8">
    <source>
        <dbReference type="EMBL" id="CAA7056020.1"/>
    </source>
</evidence>
<feature type="transmembrane region" description="Helical" evidence="7">
    <location>
        <begin position="199"/>
        <end position="223"/>
    </location>
</feature>
<feature type="transmembrane region" description="Helical" evidence="7">
    <location>
        <begin position="229"/>
        <end position="251"/>
    </location>
</feature>
<evidence type="ECO:0000256" key="7">
    <source>
        <dbReference type="SAM" id="Phobius"/>
    </source>
</evidence>
<accession>A0A6D2L3W9</accession>
<keyword evidence="4 7" id="KW-1133">Transmembrane helix</keyword>
<comment type="subcellular location">
    <subcellularLocation>
        <location evidence="1">Membrane</location>
        <topology evidence="1">Multi-pass membrane protein</topology>
    </subcellularLocation>
</comment>
<keyword evidence="3 7" id="KW-0812">Transmembrane</keyword>
<dbReference type="GO" id="GO:0032979">
    <property type="term" value="P:protein insertion into mitochondrial inner membrane from matrix"/>
    <property type="evidence" value="ECO:0007669"/>
    <property type="project" value="TreeGrafter"/>
</dbReference>
<dbReference type="GO" id="GO:0005743">
    <property type="term" value="C:mitochondrial inner membrane"/>
    <property type="evidence" value="ECO:0007669"/>
    <property type="project" value="TreeGrafter"/>
</dbReference>
<dbReference type="AlphaFoldDB" id="A0A6D2L3W9"/>
<protein>
    <submittedName>
        <fullName evidence="8">Uncharacterized protein</fullName>
    </submittedName>
</protein>
<keyword evidence="9" id="KW-1185">Reference proteome</keyword>
<evidence type="ECO:0000256" key="5">
    <source>
        <dbReference type="ARBA" id="ARBA00023136"/>
    </source>
</evidence>
<organism evidence="8 9">
    <name type="scientific">Microthlaspi erraticum</name>
    <dbReference type="NCBI Taxonomy" id="1685480"/>
    <lineage>
        <taxon>Eukaryota</taxon>
        <taxon>Viridiplantae</taxon>
        <taxon>Streptophyta</taxon>
        <taxon>Embryophyta</taxon>
        <taxon>Tracheophyta</taxon>
        <taxon>Spermatophyta</taxon>
        <taxon>Magnoliopsida</taxon>
        <taxon>eudicotyledons</taxon>
        <taxon>Gunneridae</taxon>
        <taxon>Pentapetalae</taxon>
        <taxon>rosids</taxon>
        <taxon>malvids</taxon>
        <taxon>Brassicales</taxon>
        <taxon>Brassicaceae</taxon>
        <taxon>Coluteocarpeae</taxon>
        <taxon>Microthlaspi</taxon>
    </lineage>
</organism>
<dbReference type="PANTHER" id="PTHR12428">
    <property type="entry name" value="OXA1"/>
    <property type="match status" value="1"/>
</dbReference>
<evidence type="ECO:0000256" key="6">
    <source>
        <dbReference type="SAM" id="MobiDB-lite"/>
    </source>
</evidence>
<feature type="transmembrane region" description="Helical" evidence="7">
    <location>
        <begin position="271"/>
        <end position="287"/>
    </location>
</feature>
<dbReference type="PANTHER" id="PTHR12428:SF34">
    <property type="entry name" value="MITOCHONDRIAL INNER MEMBRANE PROTEIN OXA1-LIKE"/>
    <property type="match status" value="1"/>
</dbReference>
<gene>
    <name evidence="8" type="ORF">MERR_LOCUS43256</name>
</gene>
<dbReference type="GO" id="GO:0032977">
    <property type="term" value="F:membrane insertase activity"/>
    <property type="evidence" value="ECO:0007669"/>
    <property type="project" value="InterPro"/>
</dbReference>
<dbReference type="EMBL" id="CACVBM020001618">
    <property type="protein sequence ID" value="CAA7056020.1"/>
    <property type="molecule type" value="Genomic_DNA"/>
</dbReference>